<keyword evidence="2" id="KW-1003">Cell membrane</keyword>
<dbReference type="PANTHER" id="PTHR30509">
    <property type="entry name" value="P-HYDROXYBENZOIC ACID EFFLUX PUMP SUBUNIT-RELATED"/>
    <property type="match status" value="1"/>
</dbReference>
<name>A0ABT5ZLM6_9ACTN</name>
<gene>
    <name evidence="9" type="ORF">P3G67_15205</name>
</gene>
<reference evidence="9 10" key="1">
    <citation type="submission" date="2023-03" db="EMBL/GenBank/DDBJ databases">
        <title>Draft genome sequence of Streptomyces sp. RB6PN23 isolated from peat swamp forest in Thailand.</title>
        <authorList>
            <person name="Klaysubun C."/>
            <person name="Duangmal K."/>
        </authorList>
    </citation>
    <scope>NUCLEOTIDE SEQUENCE [LARGE SCALE GENOMIC DNA]</scope>
    <source>
        <strain evidence="9 10">RB6PN23</strain>
    </source>
</reference>
<keyword evidence="5 7" id="KW-0472">Membrane</keyword>
<keyword evidence="4 7" id="KW-1133">Transmembrane helix</keyword>
<feature type="transmembrane region" description="Helical" evidence="7">
    <location>
        <begin position="157"/>
        <end position="178"/>
    </location>
</feature>
<evidence type="ECO:0000256" key="3">
    <source>
        <dbReference type="ARBA" id="ARBA00022692"/>
    </source>
</evidence>
<dbReference type="PANTHER" id="PTHR30509:SF9">
    <property type="entry name" value="MULTIDRUG RESISTANCE PROTEIN MDTO"/>
    <property type="match status" value="1"/>
</dbReference>
<comment type="caution">
    <text evidence="9">The sequence shown here is derived from an EMBL/GenBank/DDBJ whole genome shotgun (WGS) entry which is preliminary data.</text>
</comment>
<proteinExistence type="inferred from homology"/>
<evidence type="ECO:0000256" key="6">
    <source>
        <dbReference type="ARBA" id="ARBA00043993"/>
    </source>
</evidence>
<dbReference type="Pfam" id="PF13515">
    <property type="entry name" value="FUSC_2"/>
    <property type="match status" value="1"/>
</dbReference>
<evidence type="ECO:0000256" key="4">
    <source>
        <dbReference type="ARBA" id="ARBA00022989"/>
    </source>
</evidence>
<dbReference type="InterPro" id="IPR049453">
    <property type="entry name" value="Memb_transporter_dom"/>
</dbReference>
<protein>
    <submittedName>
        <fullName evidence="9">FUSC family protein</fullName>
    </submittedName>
</protein>
<comment type="similarity">
    <text evidence="6">Belongs to the YccS/YhfK family.</text>
</comment>
<evidence type="ECO:0000256" key="7">
    <source>
        <dbReference type="SAM" id="Phobius"/>
    </source>
</evidence>
<keyword evidence="10" id="KW-1185">Reference proteome</keyword>
<evidence type="ECO:0000313" key="10">
    <source>
        <dbReference type="Proteomes" id="UP001216579"/>
    </source>
</evidence>
<dbReference type="EMBL" id="JARJBC010000008">
    <property type="protein sequence ID" value="MDF3290571.1"/>
    <property type="molecule type" value="Genomic_DNA"/>
</dbReference>
<organism evidence="9 10">
    <name type="scientific">Streptomyces silvisoli</name>
    <dbReference type="NCBI Taxonomy" id="3034235"/>
    <lineage>
        <taxon>Bacteria</taxon>
        <taxon>Bacillati</taxon>
        <taxon>Actinomycetota</taxon>
        <taxon>Actinomycetes</taxon>
        <taxon>Kitasatosporales</taxon>
        <taxon>Streptomycetaceae</taxon>
        <taxon>Streptomyces</taxon>
    </lineage>
</organism>
<comment type="subcellular location">
    <subcellularLocation>
        <location evidence="1">Cell membrane</location>
        <topology evidence="1">Multi-pass membrane protein</topology>
    </subcellularLocation>
</comment>
<keyword evidence="3 7" id="KW-0812">Transmembrane</keyword>
<feature type="transmembrane region" description="Helical" evidence="7">
    <location>
        <begin position="78"/>
        <end position="103"/>
    </location>
</feature>
<feature type="transmembrane region" description="Helical" evidence="7">
    <location>
        <begin position="393"/>
        <end position="422"/>
    </location>
</feature>
<feature type="transmembrane region" description="Helical" evidence="7">
    <location>
        <begin position="434"/>
        <end position="453"/>
    </location>
</feature>
<feature type="transmembrane region" description="Helical" evidence="7">
    <location>
        <begin position="135"/>
        <end position="151"/>
    </location>
</feature>
<sequence>MAAVSHRRPTAPEWLRHPLNVPRGPVPYGAVVRGALTTGPLLAVGVATQHVAWGVLAALGALFATVNDRPGTRRTRMVRIGVPACAGALGTLLGVLIAVLVPAGGVADAVWLVPVLAVAGYLSGAASAVGPITSAASLQFLVTLLIGVGLPHHGPVWLGPVLVAVGALWQLVVVSVTLPEPHAEEREAVASVYDALGAVLTAAGTGRGQVARRRLTAAFDTAHAALDHHRGIRRIGQVSAAEWRLRAQLSVATTLGEAAVTLLWEGRPLPAATLDAPARLARAVREAAPCGPIATPHADTPGRRALHRALLSAAEAFDAPAWPVPGPRDRSALRRAFGPLGREYGLRVALCVGACAAVAEVLRPAQWYWLPVTAAFLAKPDLGPLFSRAVSRVLGTVLGVVVFTALEAVLPGSAGAVAAAALGGALIPVAARHFAFQTAALTSIVLALAVVSGTHGASGTRLVDTVLACAIALIVGHLPRIGGRRETVHEHWAAALRAAEAYFAHVVGAPGEEHDERARLRRAAYRALAEARRTVVQAAAELPPAGVASAQWAPALAAVERLVDATTACAVRLEHGRRPLPADDTRRLADALARLAADASARRPTRLVALPTAAELATRCASLADVADQLHVLRNVSVAA</sequence>
<feature type="domain" description="Integral membrane bound transporter" evidence="8">
    <location>
        <begin position="355"/>
        <end position="475"/>
    </location>
</feature>
<dbReference type="Proteomes" id="UP001216579">
    <property type="component" value="Unassembled WGS sequence"/>
</dbReference>
<evidence type="ECO:0000259" key="8">
    <source>
        <dbReference type="Pfam" id="PF13515"/>
    </source>
</evidence>
<evidence type="ECO:0000256" key="1">
    <source>
        <dbReference type="ARBA" id="ARBA00004651"/>
    </source>
</evidence>
<evidence type="ECO:0000256" key="2">
    <source>
        <dbReference type="ARBA" id="ARBA00022475"/>
    </source>
</evidence>
<evidence type="ECO:0000313" key="9">
    <source>
        <dbReference type="EMBL" id="MDF3290571.1"/>
    </source>
</evidence>
<evidence type="ECO:0000256" key="5">
    <source>
        <dbReference type="ARBA" id="ARBA00023136"/>
    </source>
</evidence>
<feature type="transmembrane region" description="Helical" evidence="7">
    <location>
        <begin position="41"/>
        <end position="66"/>
    </location>
</feature>
<dbReference type="RefSeq" id="WP_276093967.1">
    <property type="nucleotide sequence ID" value="NZ_JARJBC010000008.1"/>
</dbReference>
<accession>A0ABT5ZLM6</accession>